<dbReference type="InterPro" id="IPR051534">
    <property type="entry name" value="CBASS_pafABC_assoc_protein"/>
</dbReference>
<organism evidence="5 6">
    <name type="scientific">Staphylococcus marylandisciuri</name>
    <dbReference type="NCBI Taxonomy" id="2981529"/>
    <lineage>
        <taxon>Bacteria</taxon>
        <taxon>Bacillati</taxon>
        <taxon>Bacillota</taxon>
        <taxon>Bacilli</taxon>
        <taxon>Bacillales</taxon>
        <taxon>Staphylococcaceae</taxon>
        <taxon>Staphylococcus</taxon>
    </lineage>
</organism>
<dbReference type="RefSeq" id="WP_262853583.1">
    <property type="nucleotide sequence ID" value="NZ_JAOPKZ010000001.1"/>
</dbReference>
<keyword evidence="2" id="KW-0805">Transcription regulation</keyword>
<name>A0ABT2QMK4_9STAP</name>
<comment type="caution">
    <text evidence="5">The sequence shown here is derived from an EMBL/GenBank/DDBJ whole genome shotgun (WGS) entry which is preliminary data.</text>
</comment>
<dbReference type="InterPro" id="IPR036388">
    <property type="entry name" value="WH-like_DNA-bd_sf"/>
</dbReference>
<evidence type="ECO:0000256" key="3">
    <source>
        <dbReference type="ARBA" id="ARBA00023163"/>
    </source>
</evidence>
<keyword evidence="1" id="KW-0423">Lactose metabolism</keyword>
<dbReference type="EMBL" id="JAOPKZ010000001">
    <property type="protein sequence ID" value="MCU5745216.1"/>
    <property type="molecule type" value="Genomic_DNA"/>
</dbReference>
<dbReference type="InterPro" id="IPR001034">
    <property type="entry name" value="DeoR_HTH"/>
</dbReference>
<dbReference type="SMART" id="SM00420">
    <property type="entry name" value="HTH_DEOR"/>
    <property type="match status" value="1"/>
</dbReference>
<sequence length="229" mass="26508">MSKKERQNQIIEKIQSNNQMSASTLANQLGVSKRTILRDIDDLEKQGVRIIARYGVHGGYQIAEAPHNYALHLTEDQLIALFLVLNESQSYSSLPFKDDIKPIIQQCLNLPYTKLRSTLKKLDKYIKFEDYSETLLPQFYTDILIYSMERNVMSIEYRTRKDTSQTENVIFIGMVCKQGVWNAVIFEIGTGKTNLISVIDIEDISYSFEKKIQTHDITLNNYQTHLKET</sequence>
<dbReference type="PANTHER" id="PTHR34580:SF1">
    <property type="entry name" value="PROTEIN PAFC"/>
    <property type="match status" value="1"/>
</dbReference>
<keyword evidence="6" id="KW-1185">Reference proteome</keyword>
<protein>
    <submittedName>
        <fullName evidence="5">HTH domain-containing protein</fullName>
    </submittedName>
</protein>
<dbReference type="SUPFAM" id="SSF46785">
    <property type="entry name" value="Winged helix' DNA-binding domain"/>
    <property type="match status" value="1"/>
</dbReference>
<evidence type="ECO:0000259" key="4">
    <source>
        <dbReference type="PROSITE" id="PS51000"/>
    </source>
</evidence>
<keyword evidence="3" id="KW-0804">Transcription</keyword>
<accession>A0ABT2QMK4</accession>
<dbReference type="Proteomes" id="UP001209553">
    <property type="component" value="Unassembled WGS sequence"/>
</dbReference>
<dbReference type="InterPro" id="IPR036390">
    <property type="entry name" value="WH_DNA-bd_sf"/>
</dbReference>
<feature type="domain" description="HTH deoR-type" evidence="4">
    <location>
        <begin position="3"/>
        <end position="62"/>
    </location>
</feature>
<proteinExistence type="predicted"/>
<evidence type="ECO:0000313" key="5">
    <source>
        <dbReference type="EMBL" id="MCU5745216.1"/>
    </source>
</evidence>
<evidence type="ECO:0000256" key="1">
    <source>
        <dbReference type="ARBA" id="ARBA00022736"/>
    </source>
</evidence>
<dbReference type="PROSITE" id="PS51000">
    <property type="entry name" value="HTH_DEOR_2"/>
    <property type="match status" value="1"/>
</dbReference>
<reference evidence="5 6" key="1">
    <citation type="journal article" date="2023" name="Int. J. Syst. Evol. Microbiol.">
        <title>Streptococcus sciuri sp. nov., Staphylococcus marylandisciuri sp. nov. and Staphylococcus americanisciuri sp. nov., isolated from faeces of eastern grey squirrel (Sciurus carolinensis).</title>
        <authorList>
            <person name="Volokhov D.V."/>
            <person name="Zagorodnyaya T.A."/>
            <person name="Furtak V.A."/>
            <person name="Nattanmai G."/>
            <person name="Randall L."/>
            <person name="Jose S."/>
            <person name="Gao Y."/>
            <person name="Eisenberg T."/>
            <person name="Delmonte P."/>
            <person name="Blom J."/>
            <person name="Mitchell K.K."/>
        </authorList>
    </citation>
    <scope>NUCLEOTIDE SEQUENCE [LARGE SCALE GENOMIC DNA]</scope>
    <source>
        <strain evidence="5 6">SQ8-PEA</strain>
    </source>
</reference>
<dbReference type="PANTHER" id="PTHR34580">
    <property type="match status" value="1"/>
</dbReference>
<dbReference type="InterPro" id="IPR013196">
    <property type="entry name" value="HTH_11"/>
</dbReference>
<gene>
    <name evidence="5" type="ORF">N9R04_00585</name>
</gene>
<dbReference type="Pfam" id="PF08279">
    <property type="entry name" value="HTH_11"/>
    <property type="match status" value="1"/>
</dbReference>
<evidence type="ECO:0000313" key="6">
    <source>
        <dbReference type="Proteomes" id="UP001209553"/>
    </source>
</evidence>
<dbReference type="Gene3D" id="1.10.10.10">
    <property type="entry name" value="Winged helix-like DNA-binding domain superfamily/Winged helix DNA-binding domain"/>
    <property type="match status" value="1"/>
</dbReference>
<evidence type="ECO:0000256" key="2">
    <source>
        <dbReference type="ARBA" id="ARBA00023015"/>
    </source>
</evidence>